<feature type="region of interest" description="Disordered" evidence="1">
    <location>
        <begin position="62"/>
        <end position="85"/>
    </location>
</feature>
<keyword evidence="3" id="KW-1185">Reference proteome</keyword>
<protein>
    <submittedName>
        <fullName evidence="2">Uncharacterized protein</fullName>
    </submittedName>
</protein>
<feature type="compositionally biased region" description="Basic and acidic residues" evidence="1">
    <location>
        <begin position="66"/>
        <end position="77"/>
    </location>
</feature>
<gene>
    <name evidence="2" type="ORF">D2V04_00335</name>
</gene>
<sequence>MQALELELNDLHRSIRSQTAHVVYDDVRIDARDMSVSASLGPVVASASGCQGVVEQEIAPIGTPEAHVKPDEVDGSRSRHLGAKV</sequence>
<dbReference type="Proteomes" id="UP000285092">
    <property type="component" value="Unassembled WGS sequence"/>
</dbReference>
<name>A0A418NMC7_9SPHN</name>
<proteinExistence type="predicted"/>
<organism evidence="2 3">
    <name type="scientific">Pelagerythrobacter aerophilus</name>
    <dbReference type="NCBI Taxonomy" id="2306995"/>
    <lineage>
        <taxon>Bacteria</taxon>
        <taxon>Pseudomonadati</taxon>
        <taxon>Pseudomonadota</taxon>
        <taxon>Alphaproteobacteria</taxon>
        <taxon>Sphingomonadales</taxon>
        <taxon>Erythrobacteraceae</taxon>
        <taxon>Pelagerythrobacter</taxon>
    </lineage>
</organism>
<dbReference type="AlphaFoldDB" id="A0A418NMC7"/>
<reference evidence="2 3" key="1">
    <citation type="submission" date="2018-08" db="EMBL/GenBank/DDBJ databases">
        <title>Altererythrobacter sp.Ery1 and Ery12, the genome sequencing of novel strains in genus Alterythrobacter.</title>
        <authorList>
            <person name="Cheng H."/>
            <person name="Wu Y.-H."/>
            <person name="Fang C."/>
            <person name="Xu X.-W."/>
        </authorList>
    </citation>
    <scope>NUCLEOTIDE SEQUENCE [LARGE SCALE GENOMIC DNA]</scope>
    <source>
        <strain evidence="2 3">Ery1</strain>
    </source>
</reference>
<evidence type="ECO:0000256" key="1">
    <source>
        <dbReference type="SAM" id="MobiDB-lite"/>
    </source>
</evidence>
<accession>A0A418NMC7</accession>
<dbReference type="EMBL" id="QXFK01000003">
    <property type="protein sequence ID" value="RIV81534.1"/>
    <property type="molecule type" value="Genomic_DNA"/>
</dbReference>
<evidence type="ECO:0000313" key="2">
    <source>
        <dbReference type="EMBL" id="RIV81534.1"/>
    </source>
</evidence>
<evidence type="ECO:0000313" key="3">
    <source>
        <dbReference type="Proteomes" id="UP000285092"/>
    </source>
</evidence>
<comment type="caution">
    <text evidence="2">The sequence shown here is derived from an EMBL/GenBank/DDBJ whole genome shotgun (WGS) entry which is preliminary data.</text>
</comment>